<protein>
    <recommendedName>
        <fullName evidence="4">Prokineticin domain-containing protein</fullName>
    </recommendedName>
</protein>
<dbReference type="Proteomes" id="UP000009022">
    <property type="component" value="Unassembled WGS sequence"/>
</dbReference>
<keyword evidence="1" id="KW-0732">Signal</keyword>
<evidence type="ECO:0000313" key="2">
    <source>
        <dbReference type="EMBL" id="EDV23951.1"/>
    </source>
</evidence>
<evidence type="ECO:0008006" key="4">
    <source>
        <dbReference type="Google" id="ProtNLM"/>
    </source>
</evidence>
<dbReference type="Gene3D" id="2.10.80.10">
    <property type="entry name" value="Lipase, subunit A"/>
    <property type="match status" value="1"/>
</dbReference>
<dbReference type="HOGENOM" id="CLU_1385811_0_0_1"/>
<dbReference type="GeneID" id="6754689"/>
<evidence type="ECO:0000313" key="3">
    <source>
        <dbReference type="Proteomes" id="UP000009022"/>
    </source>
</evidence>
<keyword evidence="3" id="KW-1185">Reference proteome</keyword>
<dbReference type="CTD" id="6754689"/>
<dbReference type="RefSeq" id="XP_002113477.1">
    <property type="nucleotide sequence ID" value="XM_002113441.1"/>
</dbReference>
<dbReference type="InParanoid" id="B3S063"/>
<proteinExistence type="predicted"/>
<gene>
    <name evidence="2" type="ORF">TRIADDRAFT_64037</name>
</gene>
<name>B3S063_TRIAD</name>
<dbReference type="EMBL" id="DS985246">
    <property type="protein sequence ID" value="EDV23951.1"/>
    <property type="molecule type" value="Genomic_DNA"/>
</dbReference>
<accession>B3S063</accession>
<evidence type="ECO:0000256" key="1">
    <source>
        <dbReference type="SAM" id="SignalP"/>
    </source>
</evidence>
<feature type="signal peptide" evidence="1">
    <location>
        <begin position="1"/>
        <end position="22"/>
    </location>
</feature>
<feature type="chain" id="PRO_5002797151" description="Prokineticin domain-containing protein" evidence="1">
    <location>
        <begin position="23"/>
        <end position="197"/>
    </location>
</feature>
<dbReference type="KEGG" id="tad:TRIADDRAFT_64037"/>
<organism evidence="2 3">
    <name type="scientific">Trichoplax adhaerens</name>
    <name type="common">Trichoplax reptans</name>
    <dbReference type="NCBI Taxonomy" id="10228"/>
    <lineage>
        <taxon>Eukaryota</taxon>
        <taxon>Metazoa</taxon>
        <taxon>Placozoa</taxon>
        <taxon>Uniplacotomia</taxon>
        <taxon>Trichoplacea</taxon>
        <taxon>Trichoplacidae</taxon>
        <taxon>Trichoplax</taxon>
    </lineage>
</organism>
<dbReference type="AlphaFoldDB" id="B3S063"/>
<sequence length="197" mass="22063">MRLRAITLTFCLVICTISAVKANDLEDRHAHSTPASGFKKLKNLKYLVKWAPPTCNANKACPTGQCCSVYQPTLHTPRRRYCRPNPYLGSTCRLGTGRRSLCRCGTGLQCVPAYRHLTISGRSVYRSVRGAYDDLDEEIDMVRETSSFADDDYEAITWNDVAELRREAEMSTGSTRKRAASRLANVGICVRDSNYTP</sequence>
<reference evidence="2 3" key="1">
    <citation type="journal article" date="2008" name="Nature">
        <title>The Trichoplax genome and the nature of placozoans.</title>
        <authorList>
            <person name="Srivastava M."/>
            <person name="Begovic E."/>
            <person name="Chapman J."/>
            <person name="Putnam N.H."/>
            <person name="Hellsten U."/>
            <person name="Kawashima T."/>
            <person name="Kuo A."/>
            <person name="Mitros T."/>
            <person name="Salamov A."/>
            <person name="Carpenter M.L."/>
            <person name="Signorovitch A.Y."/>
            <person name="Moreno M.A."/>
            <person name="Kamm K."/>
            <person name="Grimwood J."/>
            <person name="Schmutz J."/>
            <person name="Shapiro H."/>
            <person name="Grigoriev I.V."/>
            <person name="Buss L.W."/>
            <person name="Schierwater B."/>
            <person name="Dellaporta S.L."/>
            <person name="Rokhsar D.S."/>
        </authorList>
    </citation>
    <scope>NUCLEOTIDE SEQUENCE [LARGE SCALE GENOMIC DNA]</scope>
    <source>
        <strain evidence="2 3">Grell-BS-1999</strain>
    </source>
</reference>